<organism evidence="1 2">
    <name type="scientific">Asparagus officinalis</name>
    <name type="common">Garden asparagus</name>
    <dbReference type="NCBI Taxonomy" id="4686"/>
    <lineage>
        <taxon>Eukaryota</taxon>
        <taxon>Viridiplantae</taxon>
        <taxon>Streptophyta</taxon>
        <taxon>Embryophyta</taxon>
        <taxon>Tracheophyta</taxon>
        <taxon>Spermatophyta</taxon>
        <taxon>Magnoliopsida</taxon>
        <taxon>Liliopsida</taxon>
        <taxon>Asparagales</taxon>
        <taxon>Asparagaceae</taxon>
        <taxon>Asparagoideae</taxon>
        <taxon>Asparagus</taxon>
    </lineage>
</organism>
<reference evidence="2" key="1">
    <citation type="journal article" date="2017" name="Nat. Commun.">
        <title>The asparagus genome sheds light on the origin and evolution of a young Y chromosome.</title>
        <authorList>
            <person name="Harkess A."/>
            <person name="Zhou J."/>
            <person name="Xu C."/>
            <person name="Bowers J.E."/>
            <person name="Van der Hulst R."/>
            <person name="Ayyampalayam S."/>
            <person name="Mercati F."/>
            <person name="Riccardi P."/>
            <person name="McKain M.R."/>
            <person name="Kakrana A."/>
            <person name="Tang H."/>
            <person name="Ray J."/>
            <person name="Groenendijk J."/>
            <person name="Arikit S."/>
            <person name="Mathioni S.M."/>
            <person name="Nakano M."/>
            <person name="Shan H."/>
            <person name="Telgmann-Rauber A."/>
            <person name="Kanno A."/>
            <person name="Yue Z."/>
            <person name="Chen H."/>
            <person name="Li W."/>
            <person name="Chen Y."/>
            <person name="Xu X."/>
            <person name="Zhang Y."/>
            <person name="Luo S."/>
            <person name="Chen H."/>
            <person name="Gao J."/>
            <person name="Mao Z."/>
            <person name="Pires J.C."/>
            <person name="Luo M."/>
            <person name="Kudrna D."/>
            <person name="Wing R.A."/>
            <person name="Meyers B.C."/>
            <person name="Yi K."/>
            <person name="Kong H."/>
            <person name="Lavrijsen P."/>
            <person name="Sunseri F."/>
            <person name="Falavigna A."/>
            <person name="Ye Y."/>
            <person name="Leebens-Mack J.H."/>
            <person name="Chen G."/>
        </authorList>
    </citation>
    <scope>NUCLEOTIDE SEQUENCE [LARGE SCALE GENOMIC DNA]</scope>
    <source>
        <strain evidence="2">cv. DH0086</strain>
    </source>
</reference>
<name>A0A5P1FTX9_ASPOF</name>
<sequence>MPTLDAIFGRMVRASERKAQHQVGNCGCLRAISQLLVTGEGVNGQDWCFWSLVRDPGTRAEDRRRRTKRERGLGRQLAIVNPLDICLVSVNGVSTRKRGTRRRRLGEKCLVWPFEFRAWRDA</sequence>
<dbReference type="AlphaFoldDB" id="A0A5P1FTX9"/>
<accession>A0A5P1FTX9</accession>
<keyword evidence="2" id="KW-1185">Reference proteome</keyword>
<gene>
    <name evidence="1" type="ORF">A4U43_C01F14670</name>
</gene>
<evidence type="ECO:0000313" key="1">
    <source>
        <dbReference type="EMBL" id="ONK80171.1"/>
    </source>
</evidence>
<protein>
    <submittedName>
        <fullName evidence="1">Uncharacterized protein</fullName>
    </submittedName>
</protein>
<dbReference type="Proteomes" id="UP000243459">
    <property type="component" value="Chromosome 1"/>
</dbReference>
<dbReference type="EMBL" id="CM007381">
    <property type="protein sequence ID" value="ONK80171.1"/>
    <property type="molecule type" value="Genomic_DNA"/>
</dbReference>
<evidence type="ECO:0000313" key="2">
    <source>
        <dbReference type="Proteomes" id="UP000243459"/>
    </source>
</evidence>
<proteinExistence type="predicted"/>
<dbReference type="Gramene" id="ONK80171">
    <property type="protein sequence ID" value="ONK80171"/>
    <property type="gene ID" value="A4U43_C01F14670"/>
</dbReference>